<keyword evidence="3" id="KW-1185">Reference proteome</keyword>
<dbReference type="EMBL" id="CP066075">
    <property type="protein sequence ID" value="QQC64881.1"/>
    <property type="molecule type" value="Genomic_DNA"/>
</dbReference>
<proteinExistence type="predicted"/>
<dbReference type="KEGG" id="pgis:I6I06_05235"/>
<dbReference type="Proteomes" id="UP000595610">
    <property type="component" value="Chromosome 1"/>
</dbReference>
<dbReference type="AlphaFoldDB" id="A0A7T4N446"/>
<reference evidence="2 3" key="1">
    <citation type="submission" date="2020-12" db="EMBL/GenBank/DDBJ databases">
        <title>FDA dAtabase for Regulatory Grade micrObial Sequences (FDA-ARGOS): Supporting development and validation of Infectious Disease Dx tests.</title>
        <authorList>
            <person name="Nelson B."/>
            <person name="Plummer A."/>
            <person name="Tallon L."/>
            <person name="Sadzewicz L."/>
            <person name="Zhao X."/>
            <person name="Boylan J."/>
            <person name="Ott S."/>
            <person name="Bowen H."/>
            <person name="Vavikolanu K."/>
            <person name="Mehta A."/>
            <person name="Aluvathingal J."/>
            <person name="Nadendla S."/>
            <person name="Myers T."/>
            <person name="Yan Y."/>
            <person name="Sichtig H."/>
        </authorList>
    </citation>
    <scope>NUCLEOTIDE SEQUENCE [LARGE SCALE GENOMIC DNA]</scope>
    <source>
        <strain evidence="2 3">FDAARGOS_1049</strain>
    </source>
</reference>
<gene>
    <name evidence="2" type="ORF">I6I06_05235</name>
</gene>
<evidence type="ECO:0000313" key="2">
    <source>
        <dbReference type="EMBL" id="QQC64881.1"/>
    </source>
</evidence>
<feature type="region of interest" description="Disordered" evidence="1">
    <location>
        <begin position="87"/>
        <end position="122"/>
    </location>
</feature>
<name>A0A7T4N446_9BURK</name>
<accession>A0A7T4N446</accession>
<evidence type="ECO:0000313" key="3">
    <source>
        <dbReference type="Proteomes" id="UP000595610"/>
    </source>
</evidence>
<evidence type="ECO:0000256" key="1">
    <source>
        <dbReference type="SAM" id="MobiDB-lite"/>
    </source>
</evidence>
<sequence>MSQTIDALAQHIEGLTPETHDYVRMRALCEAMGYTDYRVFPSGRRACIRQLGHAAAILADITPDGGGELWCYATAAHAREALVTWGGPQRASRKAGSITPPQAGNGRTATRQRNISSPERWL</sequence>
<protein>
    <submittedName>
        <fullName evidence="2">Uncharacterized protein</fullName>
    </submittedName>
</protein>
<dbReference type="RefSeq" id="WP_042323937.1">
    <property type="nucleotide sequence ID" value="NZ_CP066075.1"/>
</dbReference>
<feature type="compositionally biased region" description="Polar residues" evidence="1">
    <location>
        <begin position="99"/>
        <end position="122"/>
    </location>
</feature>
<organism evidence="2 3">
    <name type="scientific">Paraburkholderia ginsengisoli</name>
    <dbReference type="NCBI Taxonomy" id="311231"/>
    <lineage>
        <taxon>Bacteria</taxon>
        <taxon>Pseudomonadati</taxon>
        <taxon>Pseudomonadota</taxon>
        <taxon>Betaproteobacteria</taxon>
        <taxon>Burkholderiales</taxon>
        <taxon>Burkholderiaceae</taxon>
        <taxon>Paraburkholderia</taxon>
    </lineage>
</organism>